<protein>
    <submittedName>
        <fullName evidence="6">Unannotated protein</fullName>
    </submittedName>
</protein>
<organism evidence="6">
    <name type="scientific">freshwater metagenome</name>
    <dbReference type="NCBI Taxonomy" id="449393"/>
    <lineage>
        <taxon>unclassified sequences</taxon>
        <taxon>metagenomes</taxon>
        <taxon>ecological metagenomes</taxon>
    </lineage>
</organism>
<dbReference type="InterPro" id="IPR049449">
    <property type="entry name" value="TesB_ACOT8-like_N"/>
</dbReference>
<evidence type="ECO:0000259" key="2">
    <source>
        <dbReference type="Pfam" id="PF13622"/>
    </source>
</evidence>
<dbReference type="EMBL" id="CAFBMG010000025">
    <property type="protein sequence ID" value="CAB4894512.1"/>
    <property type="molecule type" value="Genomic_DNA"/>
</dbReference>
<dbReference type="Pfam" id="PF13622">
    <property type="entry name" value="4HBT_3"/>
    <property type="match status" value="1"/>
</dbReference>
<proteinExistence type="predicted"/>
<dbReference type="AlphaFoldDB" id="A0A6J7FEQ3"/>
<evidence type="ECO:0000256" key="1">
    <source>
        <dbReference type="SAM" id="MobiDB-lite"/>
    </source>
</evidence>
<sequence>MSVQPGDILRDTEPTAVSGIAGRFSALIPEAWRIFYAFGGATMATALRVAEMALEREDLHLVSSEAMFCQAIPVGPVAASAEILRQGKTAAQVLVRLWALDPQSPDPSAAERSDLMVMCVFGLSTDSPFEFVGAEAPDVPDPDDCPQPPPRPDDSPFNNIAYHEQTEFRFCNSHIRWNEEFPAGKPESASWFRFKVPPLRSDGSWHPAALALPGDILGPAVHAGAGGSVPPFLVISLQLGLQIVNEVRGEWLLQHTKSQVAGSGYASGTAELYDQDRRLVAVATQCAKIQPIKLG</sequence>
<dbReference type="SUPFAM" id="SSF54637">
    <property type="entry name" value="Thioesterase/thiol ester dehydrase-isomerase"/>
    <property type="match status" value="2"/>
</dbReference>
<dbReference type="InterPro" id="IPR049450">
    <property type="entry name" value="ACOT8-like_C"/>
</dbReference>
<accession>A0A6J7FEQ3</accession>
<reference evidence="6" key="1">
    <citation type="submission" date="2020-05" db="EMBL/GenBank/DDBJ databases">
        <authorList>
            <person name="Chiriac C."/>
            <person name="Salcher M."/>
            <person name="Ghai R."/>
            <person name="Kavagutti S V."/>
        </authorList>
    </citation>
    <scope>NUCLEOTIDE SEQUENCE</scope>
</reference>
<dbReference type="Gene3D" id="2.40.160.210">
    <property type="entry name" value="Acyl-CoA thioesterase, double hotdog domain"/>
    <property type="match status" value="1"/>
</dbReference>
<feature type="domain" description="Acyl-CoA thioesterase-like N-terminal HotDog" evidence="2">
    <location>
        <begin position="29"/>
        <end position="98"/>
    </location>
</feature>
<dbReference type="InterPro" id="IPR029069">
    <property type="entry name" value="HotDog_dom_sf"/>
</dbReference>
<dbReference type="EMBL" id="CAEZYU010000049">
    <property type="protein sequence ID" value="CAB4743093.1"/>
    <property type="molecule type" value="Genomic_DNA"/>
</dbReference>
<dbReference type="Pfam" id="PF20789">
    <property type="entry name" value="4HBT_3C"/>
    <property type="match status" value="1"/>
</dbReference>
<evidence type="ECO:0000313" key="4">
    <source>
        <dbReference type="EMBL" id="CAB4555562.1"/>
    </source>
</evidence>
<evidence type="ECO:0000313" key="6">
    <source>
        <dbReference type="EMBL" id="CAB4894512.1"/>
    </source>
</evidence>
<evidence type="ECO:0000313" key="5">
    <source>
        <dbReference type="EMBL" id="CAB4743093.1"/>
    </source>
</evidence>
<feature type="domain" description="Acyl-CoA thioesterase-like C-terminal" evidence="3">
    <location>
        <begin position="142"/>
        <end position="286"/>
    </location>
</feature>
<name>A0A6J7FEQ3_9ZZZZ</name>
<evidence type="ECO:0000259" key="3">
    <source>
        <dbReference type="Pfam" id="PF20789"/>
    </source>
</evidence>
<gene>
    <name evidence="4" type="ORF">UFOPK1358_01893</name>
    <name evidence="5" type="ORF">UFOPK2766_01170</name>
    <name evidence="6" type="ORF">UFOPK3519_00496</name>
</gene>
<dbReference type="EMBL" id="CAEZSF010000262">
    <property type="protein sequence ID" value="CAB4555562.1"/>
    <property type="molecule type" value="Genomic_DNA"/>
</dbReference>
<dbReference type="InterPro" id="IPR042171">
    <property type="entry name" value="Acyl-CoA_hotdog"/>
</dbReference>
<feature type="region of interest" description="Disordered" evidence="1">
    <location>
        <begin position="132"/>
        <end position="155"/>
    </location>
</feature>